<dbReference type="Proteomes" id="UP000014500">
    <property type="component" value="Unassembled WGS sequence"/>
</dbReference>
<dbReference type="HOGENOM" id="CLU_1050961_0_0_1"/>
<evidence type="ECO:0000313" key="2">
    <source>
        <dbReference type="Proteomes" id="UP000014500"/>
    </source>
</evidence>
<dbReference type="EMBL" id="JH431812">
    <property type="status" value="NOT_ANNOTATED_CDS"/>
    <property type="molecule type" value="Genomic_DNA"/>
</dbReference>
<reference evidence="2" key="1">
    <citation type="submission" date="2011-05" db="EMBL/GenBank/DDBJ databases">
        <authorList>
            <person name="Richards S.R."/>
            <person name="Qu J."/>
            <person name="Jiang H."/>
            <person name="Jhangiani S.N."/>
            <person name="Agravi P."/>
            <person name="Goodspeed R."/>
            <person name="Gross S."/>
            <person name="Mandapat C."/>
            <person name="Jackson L."/>
            <person name="Mathew T."/>
            <person name="Pu L."/>
            <person name="Thornton R."/>
            <person name="Saada N."/>
            <person name="Wilczek-Boney K.B."/>
            <person name="Lee S."/>
            <person name="Kovar C."/>
            <person name="Wu Y."/>
            <person name="Scherer S.E."/>
            <person name="Worley K.C."/>
            <person name="Muzny D.M."/>
            <person name="Gibbs R."/>
        </authorList>
    </citation>
    <scope>NUCLEOTIDE SEQUENCE</scope>
    <source>
        <strain evidence="2">Brora</strain>
    </source>
</reference>
<organism evidence="1 2">
    <name type="scientific">Strigamia maritima</name>
    <name type="common">European centipede</name>
    <name type="synonym">Geophilus maritimus</name>
    <dbReference type="NCBI Taxonomy" id="126957"/>
    <lineage>
        <taxon>Eukaryota</taxon>
        <taxon>Metazoa</taxon>
        <taxon>Ecdysozoa</taxon>
        <taxon>Arthropoda</taxon>
        <taxon>Myriapoda</taxon>
        <taxon>Chilopoda</taxon>
        <taxon>Pleurostigmophora</taxon>
        <taxon>Geophilomorpha</taxon>
        <taxon>Linotaeniidae</taxon>
        <taxon>Strigamia</taxon>
    </lineage>
</organism>
<reference evidence="1" key="2">
    <citation type="submission" date="2015-02" db="UniProtKB">
        <authorList>
            <consortium name="EnsemblMetazoa"/>
        </authorList>
    </citation>
    <scope>IDENTIFICATION</scope>
</reference>
<sequence>MAPDYKKTINQKAMLGSLQKINMLSSVDVEKQLIDQAVQVNLCDIANNPKQTEEKTTNTAPWVGFLERERKLMLVHNISQGMKRYHEDFIRFSRNNYPRLAVVVTDFHIIITRPVLFDLLFPGDSVVKLVVTLNTDQCNFVITFGATVPVPIWNKNNLDTEAAKKYLNFLDPKNRFVYCSGINSKTCTSGHFNEIVKYRLGSFERWQSKKCRVWFKAGASVSYVVILSGLSKCQHCRNLTLKMKQVSSTVVAMKNRMPVVIPQVD</sequence>
<name>T1J2W4_STRMM</name>
<proteinExistence type="predicted"/>
<evidence type="ECO:0000313" key="1">
    <source>
        <dbReference type="EnsemblMetazoa" id="SMAR007914-PA"/>
    </source>
</evidence>
<dbReference type="AlphaFoldDB" id="T1J2W4"/>
<keyword evidence="2" id="KW-1185">Reference proteome</keyword>
<protein>
    <submittedName>
        <fullName evidence="1">Uncharacterized protein</fullName>
    </submittedName>
</protein>
<accession>T1J2W4</accession>
<dbReference type="EnsemblMetazoa" id="SMAR007914-RA">
    <property type="protein sequence ID" value="SMAR007914-PA"/>
    <property type="gene ID" value="SMAR007914"/>
</dbReference>